<dbReference type="SUPFAM" id="SSF52172">
    <property type="entry name" value="CheY-like"/>
    <property type="match status" value="3"/>
</dbReference>
<evidence type="ECO:0000256" key="2">
    <source>
        <dbReference type="PROSITE-ProRule" id="PRU00169"/>
    </source>
</evidence>
<dbReference type="OrthoDB" id="516439at2"/>
<keyword evidence="2" id="KW-0597">Phosphoprotein</keyword>
<dbReference type="PROSITE" id="PS50887">
    <property type="entry name" value="GGDEF"/>
    <property type="match status" value="1"/>
</dbReference>
<dbReference type="Pfam" id="PF00072">
    <property type="entry name" value="Response_reg"/>
    <property type="match status" value="3"/>
</dbReference>
<proteinExistence type="predicted"/>
<dbReference type="CDD" id="cd00156">
    <property type="entry name" value="REC"/>
    <property type="match status" value="2"/>
</dbReference>
<feature type="domain" description="Response regulatory" evidence="4">
    <location>
        <begin position="2"/>
        <end position="116"/>
    </location>
</feature>
<dbReference type="SUPFAM" id="SSF55073">
    <property type="entry name" value="Nucleotide cyclase"/>
    <property type="match status" value="1"/>
</dbReference>
<dbReference type="Proteomes" id="UP000010366">
    <property type="component" value="Plasmid pCHA6605.01"/>
</dbReference>
<comment type="caution">
    <text evidence="2">Lacks conserved residue(s) required for the propagation of feature annotation.</text>
</comment>
<evidence type="ECO:0000313" key="8">
    <source>
        <dbReference type="Proteomes" id="UP000010366"/>
    </source>
</evidence>
<dbReference type="HOGENOM" id="CLU_000445_11_38_3"/>
<dbReference type="CDD" id="cd00383">
    <property type="entry name" value="trans_reg_C"/>
    <property type="match status" value="1"/>
</dbReference>
<dbReference type="SMART" id="SM00448">
    <property type="entry name" value="REC"/>
    <property type="match status" value="3"/>
</dbReference>
<dbReference type="eggNOG" id="COG0745">
    <property type="taxonomic scope" value="Bacteria"/>
</dbReference>
<keyword evidence="8" id="KW-1185">Reference proteome</keyword>
<feature type="domain" description="Response regulatory" evidence="4">
    <location>
        <begin position="405"/>
        <end position="521"/>
    </location>
</feature>
<dbReference type="KEGG" id="cmp:Cha6605_6087"/>
<dbReference type="AlphaFoldDB" id="K9UQG4"/>
<dbReference type="NCBIfam" id="TIGR00254">
    <property type="entry name" value="GGDEF"/>
    <property type="match status" value="1"/>
</dbReference>
<dbReference type="InterPro" id="IPR001789">
    <property type="entry name" value="Sig_transdc_resp-reg_receiver"/>
</dbReference>
<reference evidence="7 8" key="1">
    <citation type="submission" date="2012-05" db="EMBL/GenBank/DDBJ databases">
        <title>Noncontiguous Finished plasmid 1 of genome of Chamaesiphon sp. PCC 6605.</title>
        <authorList>
            <consortium name="US DOE Joint Genome Institute"/>
            <person name="Gugger M."/>
            <person name="Coursin T."/>
            <person name="Rippka R."/>
            <person name="Tandeau De Marsac N."/>
            <person name="Huntemann M."/>
            <person name="Wei C.-L."/>
            <person name="Han J."/>
            <person name="Detter J.C."/>
            <person name="Han C."/>
            <person name="Tapia R."/>
            <person name="Chen A."/>
            <person name="Kyrpides N."/>
            <person name="Mavromatis K."/>
            <person name="Markowitz V."/>
            <person name="Szeto E."/>
            <person name="Ivanova N."/>
            <person name="Pagani I."/>
            <person name="Pati A."/>
            <person name="Goodwin L."/>
            <person name="Nordberg H.P."/>
            <person name="Cantor M.N."/>
            <person name="Hua S.X."/>
            <person name="Woyke T."/>
            <person name="Kerfeld C.A."/>
        </authorList>
    </citation>
    <scope>NUCLEOTIDE SEQUENCE [LARGE SCALE GENOMIC DNA]</scope>
    <source>
        <strain evidence="8">ATCC 27169 / PCC 6605</strain>
        <plasmid evidence="8">Plasmid pCHA6605.01</plasmid>
    </source>
</reference>
<dbReference type="Gene3D" id="3.40.50.2300">
    <property type="match status" value="3"/>
</dbReference>
<dbReference type="Gene3D" id="3.30.70.270">
    <property type="match status" value="1"/>
</dbReference>
<feature type="modified residue" description="4-aspartylphosphate" evidence="2">
    <location>
        <position position="51"/>
    </location>
</feature>
<evidence type="ECO:0000256" key="3">
    <source>
        <dbReference type="PROSITE-ProRule" id="PRU01091"/>
    </source>
</evidence>
<accession>K9UQG4</accession>
<protein>
    <submittedName>
        <fullName evidence="7">Diguanylate cyclase (GGDEF) domain-containing protein</fullName>
    </submittedName>
</protein>
<keyword evidence="1 3" id="KW-0238">DNA-binding</keyword>
<dbReference type="InterPro" id="IPR011006">
    <property type="entry name" value="CheY-like_superfamily"/>
</dbReference>
<organism evidence="7 8">
    <name type="scientific">Chamaesiphon minutus (strain ATCC 27169 / PCC 6605)</name>
    <dbReference type="NCBI Taxonomy" id="1173020"/>
    <lineage>
        <taxon>Bacteria</taxon>
        <taxon>Bacillati</taxon>
        <taxon>Cyanobacteriota</taxon>
        <taxon>Cyanophyceae</taxon>
        <taxon>Gomontiellales</taxon>
        <taxon>Chamaesiphonaceae</taxon>
        <taxon>Chamaesiphon</taxon>
    </lineage>
</organism>
<dbReference type="InterPro" id="IPR039420">
    <property type="entry name" value="WalR-like"/>
</dbReference>
<dbReference type="PANTHER" id="PTHR48111:SF15">
    <property type="entry name" value="OMPR SUBFAMILY"/>
    <property type="match status" value="1"/>
</dbReference>
<feature type="DNA-binding region" description="OmpR/PhoB-type" evidence="3">
    <location>
        <begin position="124"/>
        <end position="223"/>
    </location>
</feature>
<dbReference type="GO" id="GO:0005829">
    <property type="term" value="C:cytosol"/>
    <property type="evidence" value="ECO:0007669"/>
    <property type="project" value="TreeGrafter"/>
</dbReference>
<dbReference type="GO" id="GO:0006355">
    <property type="term" value="P:regulation of DNA-templated transcription"/>
    <property type="evidence" value="ECO:0007669"/>
    <property type="project" value="InterPro"/>
</dbReference>
<dbReference type="GO" id="GO:0032993">
    <property type="term" value="C:protein-DNA complex"/>
    <property type="evidence" value="ECO:0007669"/>
    <property type="project" value="TreeGrafter"/>
</dbReference>
<feature type="domain" description="Response regulatory" evidence="4">
    <location>
        <begin position="280"/>
        <end position="396"/>
    </location>
</feature>
<name>K9UQG4_CHAP6</name>
<dbReference type="EMBL" id="CP003601">
    <property type="protein sequence ID" value="AFY96923.1"/>
    <property type="molecule type" value="Genomic_DNA"/>
</dbReference>
<dbReference type="RefSeq" id="WP_015328810.1">
    <property type="nucleotide sequence ID" value="NC_020053.1"/>
</dbReference>
<keyword evidence="7" id="KW-0614">Plasmid</keyword>
<evidence type="ECO:0000259" key="5">
    <source>
        <dbReference type="PROSITE" id="PS50887"/>
    </source>
</evidence>
<evidence type="ECO:0000259" key="6">
    <source>
        <dbReference type="PROSITE" id="PS51755"/>
    </source>
</evidence>
<dbReference type="CDD" id="cd01949">
    <property type="entry name" value="GGDEF"/>
    <property type="match status" value="1"/>
</dbReference>
<dbReference type="Pfam" id="PF00486">
    <property type="entry name" value="Trans_reg_C"/>
    <property type="match status" value="1"/>
</dbReference>
<dbReference type="InterPro" id="IPR000160">
    <property type="entry name" value="GGDEF_dom"/>
</dbReference>
<dbReference type="InterPro" id="IPR001867">
    <property type="entry name" value="OmpR/PhoB-type_DNA-bd"/>
</dbReference>
<dbReference type="PROSITE" id="PS51755">
    <property type="entry name" value="OMPR_PHOB"/>
    <property type="match status" value="1"/>
</dbReference>
<dbReference type="SMART" id="SM00267">
    <property type="entry name" value="GGDEF"/>
    <property type="match status" value="1"/>
</dbReference>
<dbReference type="Pfam" id="PF00990">
    <property type="entry name" value="GGDEF"/>
    <property type="match status" value="1"/>
</dbReference>
<feature type="domain" description="OmpR/PhoB-type" evidence="6">
    <location>
        <begin position="124"/>
        <end position="223"/>
    </location>
</feature>
<feature type="modified residue" description="4-aspartylphosphate" evidence="2">
    <location>
        <position position="329"/>
    </location>
</feature>
<dbReference type="InterPro" id="IPR029787">
    <property type="entry name" value="Nucleotide_cyclase"/>
</dbReference>
<evidence type="ECO:0000256" key="1">
    <source>
        <dbReference type="ARBA" id="ARBA00023125"/>
    </source>
</evidence>
<evidence type="ECO:0000313" key="7">
    <source>
        <dbReference type="EMBL" id="AFY96923.1"/>
    </source>
</evidence>
<dbReference type="Gene3D" id="1.10.10.10">
    <property type="entry name" value="Winged helix-like DNA-binding domain superfamily/Winged helix DNA-binding domain"/>
    <property type="match status" value="1"/>
</dbReference>
<dbReference type="InterPro" id="IPR043128">
    <property type="entry name" value="Rev_trsase/Diguanyl_cyclase"/>
</dbReference>
<dbReference type="Gene3D" id="6.10.250.690">
    <property type="match status" value="1"/>
</dbReference>
<dbReference type="PROSITE" id="PS50110">
    <property type="entry name" value="RESPONSE_REGULATORY"/>
    <property type="match status" value="3"/>
</dbReference>
<sequence>MKILVVEDDEAIAEMLVCMLTTKNYTVEVANDGEAAWELIVVYEYDLLLIDITLPRLDGISLCRRVREHGYQMQIMLLTGRGSSHDQAIGLDAGADAYMTKPPDREELIARIRALLRRGGTTFDSVLKWGNLQLDPATREVTYAEQPLFLSPKEFAILEFFVRNGRRVFTYSTILDRLWAYEETPSEDAVRTHIKGIRQKLRRAGAPTNAIETVYGLGYRLKPLESVTDSIDPNRSATQPIQQQIHNALSEQQEIDRAADDLTIEQIDRQEPLFTDERPLLLIIDPDRQLAEQLMNEAVNWGFRSAISTTLAAAETKIDRDPPTVVLLDPDITHPTTDSLKLLAKLTHQTPAVPVLVFTSHDRLTDRLEVAQLGGHSFLRKPSPLAQVLKAVAQAAQQAEAAKQRVMIVDNDPQILANLQGLLEPWGLSVTTLDDPQQFWETLESCSPDLLILEMNMPILSGVDLCQIVRNDSRWGSLPIIFLTTNPNIETIDRVYSVGADDFVSKPIAGSELVSRVINRLDRIELLRNAAEIDRLTKLSNRHKSTQDLDKYLQLAARQNLPLCLAVLDLDNLKAINERHGYSTGDMVMRQWGQLLRQTFRQNTVIARWEGDEFVVALFDTIEAEGIQRLTQLLATLQRRQFVAPDRTQFRIAFSAGIAQYPDDGTDLPTLYQAAAAALHQSKVAGCACISAAGDTQTINRPTES</sequence>
<dbReference type="GO" id="GO:0000976">
    <property type="term" value="F:transcription cis-regulatory region binding"/>
    <property type="evidence" value="ECO:0007669"/>
    <property type="project" value="TreeGrafter"/>
</dbReference>
<dbReference type="PANTHER" id="PTHR48111">
    <property type="entry name" value="REGULATOR OF RPOS"/>
    <property type="match status" value="1"/>
</dbReference>
<dbReference type="GO" id="GO:0000156">
    <property type="term" value="F:phosphorelay response regulator activity"/>
    <property type="evidence" value="ECO:0007669"/>
    <property type="project" value="TreeGrafter"/>
</dbReference>
<feature type="domain" description="GGDEF" evidence="5">
    <location>
        <begin position="561"/>
        <end position="695"/>
    </location>
</feature>
<evidence type="ECO:0000259" key="4">
    <source>
        <dbReference type="PROSITE" id="PS50110"/>
    </source>
</evidence>
<dbReference type="eggNOG" id="COG3706">
    <property type="taxonomic scope" value="Bacteria"/>
</dbReference>
<geneLocation type="plasmid" evidence="7 8">
    <name>pCHA6605.01</name>
</geneLocation>
<dbReference type="InterPro" id="IPR036388">
    <property type="entry name" value="WH-like_DNA-bd_sf"/>
</dbReference>
<gene>
    <name evidence="7" type="ORF">Cha6605_6087</name>
</gene>
<dbReference type="SMART" id="SM00862">
    <property type="entry name" value="Trans_reg_C"/>
    <property type="match status" value="1"/>
</dbReference>